<accession>A0A7W9KPF2</accession>
<dbReference type="AlphaFoldDB" id="A0A7W9KPF2"/>
<protein>
    <submittedName>
        <fullName evidence="2">Uncharacterized protein</fullName>
    </submittedName>
</protein>
<feature type="compositionally biased region" description="Pro residues" evidence="1">
    <location>
        <begin position="483"/>
        <end position="493"/>
    </location>
</feature>
<keyword evidence="3" id="KW-1185">Reference proteome</keyword>
<gene>
    <name evidence="2" type="ORF">BJ998_007505</name>
</gene>
<comment type="caution">
    <text evidence="2">The sequence shown here is derived from an EMBL/GenBank/DDBJ whole genome shotgun (WGS) entry which is preliminary data.</text>
</comment>
<dbReference type="EMBL" id="JACHIR010000001">
    <property type="protein sequence ID" value="MBB5896309.1"/>
    <property type="molecule type" value="Genomic_DNA"/>
</dbReference>
<feature type="compositionally biased region" description="Pro residues" evidence="1">
    <location>
        <begin position="507"/>
        <end position="521"/>
    </location>
</feature>
<reference evidence="2 3" key="1">
    <citation type="submission" date="2020-08" db="EMBL/GenBank/DDBJ databases">
        <title>Sequencing the genomes of 1000 actinobacteria strains.</title>
        <authorList>
            <person name="Klenk H.-P."/>
        </authorList>
    </citation>
    <scope>NUCLEOTIDE SEQUENCE [LARGE SCALE GENOMIC DNA]</scope>
    <source>
        <strain evidence="2 3">DSM 43851</strain>
    </source>
</reference>
<dbReference type="Proteomes" id="UP000585638">
    <property type="component" value="Unassembled WGS sequence"/>
</dbReference>
<evidence type="ECO:0000256" key="1">
    <source>
        <dbReference type="SAM" id="MobiDB-lite"/>
    </source>
</evidence>
<proteinExistence type="predicted"/>
<evidence type="ECO:0000313" key="3">
    <source>
        <dbReference type="Proteomes" id="UP000585638"/>
    </source>
</evidence>
<evidence type="ECO:0000313" key="2">
    <source>
        <dbReference type="EMBL" id="MBB5896309.1"/>
    </source>
</evidence>
<feature type="region of interest" description="Disordered" evidence="1">
    <location>
        <begin position="438"/>
        <end position="526"/>
    </location>
</feature>
<dbReference type="Gene3D" id="3.90.176.10">
    <property type="entry name" value="Toxin ADP-ribosyltransferase, Chain A, domain 1"/>
    <property type="match status" value="1"/>
</dbReference>
<organism evidence="2 3">
    <name type="scientific">Kutzneria kofuensis</name>
    <dbReference type="NCBI Taxonomy" id="103725"/>
    <lineage>
        <taxon>Bacteria</taxon>
        <taxon>Bacillati</taxon>
        <taxon>Actinomycetota</taxon>
        <taxon>Actinomycetes</taxon>
        <taxon>Pseudonocardiales</taxon>
        <taxon>Pseudonocardiaceae</taxon>
        <taxon>Kutzneria</taxon>
    </lineage>
</organism>
<sequence length="808" mass="84665">MPRPPQGGGEGLVVEWCGPHALIRRCDETASEARILGSLPHLPGTVVIMASAVAQPHADLCDAVRACLLAVRSWPRESVPRAAWLAVPGLGNPVGQAVNWLCGLAAEFGMDILAPHGMCAAAFGAGIYVGPTSGGQGWRRFGPAGAGDLVTTRFPMPSWEYLLPYAPVQVADLVADPVPAGLSVRPAGTAPSGPSDAASHVPMSGAVPKLIVGGADAPPHPAAVAEIIMRLPLQVRTQLLLVPTTVAAAGHEWIGELVRHIGHEIAVSAGTQLMTRAGRVRTVVLGDNGEELLAPFATLLRYSPDVERPEVLDVVPPPGGWVQCGGRHYQHVEDRYRLRPGGPEVIAEVVPGGLVVRQGDGHGPSLPFDPTGWTLALGTPGEAVGVSLLPALQSLLDGLTDLQRRTVRLRLLGLAGPAVRDGLERIVRVAGVRLEESLPAASPAPVSPPPPPEMSSSPPAPPSLPVPPTMPVITVSSPDRPQPKPLAPPPAEPTWPRAEEAPEPASAAPPEPAPKPEPAVPTPARLPWSVRGRIQLEDRPSTPAEQARLSASGGTQYTEALAMVNVALSAWPMLRPEAKADYIAVCMYLGYGEGGAVALNETLGTGGPAPFDGYLPCLTSGLRRLPTHRRVVLRQEKLEDGDECPYAAGTVLDEPAFLSASAALDITTPEAGLDVLIWPLSARRTTELVMGRAVDETVFPAGRRFKALAVLTSDAEPGEDVDEVRAPKTAVLVRELVPGEEPKSPEALARDEAALSRLERAWQARQEAELRVVEDPDLVARLTIPMTVAADTGVTPGAEFGGTVGVAS</sequence>
<feature type="compositionally biased region" description="Pro residues" evidence="1">
    <location>
        <begin position="445"/>
        <end position="470"/>
    </location>
</feature>
<dbReference type="RefSeq" id="WP_246488728.1">
    <property type="nucleotide sequence ID" value="NZ_BAAAWY010000101.1"/>
</dbReference>
<name>A0A7W9KPF2_9PSEU</name>